<name>K4LG05_THEPS</name>
<keyword evidence="4" id="KW-0378">Hydrolase</keyword>
<evidence type="ECO:0000259" key="3">
    <source>
        <dbReference type="PROSITE" id="PS51737"/>
    </source>
</evidence>
<keyword evidence="1" id="KW-0175">Coiled coil</keyword>
<dbReference type="EMBL" id="CP003732">
    <property type="protein sequence ID" value="AFV11017.1"/>
    <property type="molecule type" value="Genomic_DNA"/>
</dbReference>
<dbReference type="OrthoDB" id="1094757at2"/>
<dbReference type="GO" id="GO:0003677">
    <property type="term" value="F:DNA binding"/>
    <property type="evidence" value="ECO:0007669"/>
    <property type="project" value="InterPro"/>
</dbReference>
<dbReference type="Gene3D" id="3.90.1750.20">
    <property type="entry name" value="Putative Large Serine Recombinase, Chain B, Domain 2"/>
    <property type="match status" value="1"/>
</dbReference>
<gene>
    <name evidence="4" type="primary">yokA</name>
    <name evidence="4" type="ordered locus">Tph_c07850</name>
</gene>
<dbReference type="PANTHER" id="PTHR30461:SF23">
    <property type="entry name" value="DNA RECOMBINASE-RELATED"/>
    <property type="match status" value="1"/>
</dbReference>
<dbReference type="AlphaFoldDB" id="K4LG05"/>
<dbReference type="STRING" id="1089553.Tph_c07850"/>
<dbReference type="CDD" id="cd00338">
    <property type="entry name" value="Ser_Recombinase"/>
    <property type="match status" value="1"/>
</dbReference>
<dbReference type="SMART" id="SM00857">
    <property type="entry name" value="Resolvase"/>
    <property type="match status" value="1"/>
</dbReference>
<dbReference type="Pfam" id="PF13408">
    <property type="entry name" value="Zn_ribbon_recom"/>
    <property type="match status" value="1"/>
</dbReference>
<dbReference type="PROSITE" id="PS51736">
    <property type="entry name" value="RECOMBINASES_3"/>
    <property type="match status" value="1"/>
</dbReference>
<dbReference type="EC" id="3.1.-.-" evidence="4"/>
<dbReference type="GO" id="GO:0016787">
    <property type="term" value="F:hydrolase activity"/>
    <property type="evidence" value="ECO:0007669"/>
    <property type="project" value="UniProtKB-KW"/>
</dbReference>
<feature type="coiled-coil region" evidence="1">
    <location>
        <begin position="408"/>
        <end position="470"/>
    </location>
</feature>
<dbReference type="HOGENOM" id="CLU_010686_0_5_9"/>
<sequence>MKTSQNIVGGALAGELQLEAPRVIVINPTVQVKKDKLRIAAYARVSSDSDDQLNSFAAQVNHYTTLIRENENWELVDIYADEGVTGLRMDKREDFQRLLRDCRKGKIDRILTKSISRFSRNTRECLETIRELKSLGVTIYFEKEHIDTGEISNEMLLTFFSGNAQQESMSISGNMRWSYQHRMKNGTFITCKAPLGYRLQSGTLQIHEQEAEIVRYVFNSYLNGKSKDEIADELTAQGVPTRDGKDRWHYSTIDYLLKNERYAGDALLQKRYTTAVLPFQKKRNKGEKDKYYVKYSHPAIISRDIFERAQELNQSRNIPTMSKRSMYPLSKRIRCGECGSLFKRKTCNGKTYWVCHNHNKGKSNCTVTQIPEPEIYGAFLRLYHKLKLNYDKILSPMLDQLQALKRHRNLSNLQVVELNRQIAELTERNHVLNGLKSKGIIDSALFISQTDELSRKIRALKAEKNKLMEKDEDDSAITETRSLIEILEDGPERLSGFDETLFDSIVELVTAESGERLKFKLINGLELAEPIERTVR</sequence>
<dbReference type="Gene3D" id="3.40.50.1390">
    <property type="entry name" value="Resolvase, N-terminal catalytic domain"/>
    <property type="match status" value="1"/>
</dbReference>
<evidence type="ECO:0000259" key="2">
    <source>
        <dbReference type="PROSITE" id="PS51736"/>
    </source>
</evidence>
<dbReference type="InterPro" id="IPR036162">
    <property type="entry name" value="Resolvase-like_N_sf"/>
</dbReference>
<evidence type="ECO:0000313" key="5">
    <source>
        <dbReference type="Proteomes" id="UP000000467"/>
    </source>
</evidence>
<evidence type="ECO:0000256" key="1">
    <source>
        <dbReference type="SAM" id="Coils"/>
    </source>
</evidence>
<evidence type="ECO:0000313" key="4">
    <source>
        <dbReference type="EMBL" id="AFV11017.1"/>
    </source>
</evidence>
<dbReference type="RefSeq" id="WP_015049901.1">
    <property type="nucleotide sequence ID" value="NC_018870.1"/>
</dbReference>
<dbReference type="eggNOG" id="COG1961">
    <property type="taxonomic scope" value="Bacteria"/>
</dbReference>
<accession>K4LG05</accession>
<dbReference type="Proteomes" id="UP000000467">
    <property type="component" value="Chromosome"/>
</dbReference>
<feature type="domain" description="Recombinase" evidence="3">
    <location>
        <begin position="194"/>
        <end position="319"/>
    </location>
</feature>
<dbReference type="InterPro" id="IPR011109">
    <property type="entry name" value="DNA_bind_recombinase_dom"/>
</dbReference>
<protein>
    <submittedName>
        <fullName evidence="4">Resolvase YokA</fullName>
        <ecNumber evidence="4">3.1.-.-</ecNumber>
    </submittedName>
</protein>
<proteinExistence type="predicted"/>
<keyword evidence="5" id="KW-1185">Reference proteome</keyword>
<dbReference type="KEGG" id="tpz:Tph_c07850"/>
<dbReference type="Pfam" id="PF00239">
    <property type="entry name" value="Resolvase"/>
    <property type="match status" value="1"/>
</dbReference>
<dbReference type="GO" id="GO:0000150">
    <property type="term" value="F:DNA strand exchange activity"/>
    <property type="evidence" value="ECO:0007669"/>
    <property type="project" value="InterPro"/>
</dbReference>
<dbReference type="SUPFAM" id="SSF53041">
    <property type="entry name" value="Resolvase-like"/>
    <property type="match status" value="1"/>
</dbReference>
<dbReference type="InterPro" id="IPR038109">
    <property type="entry name" value="DNA_bind_recomb_sf"/>
</dbReference>
<dbReference type="InterPro" id="IPR025827">
    <property type="entry name" value="Zn_ribbon_recom_dom"/>
</dbReference>
<reference evidence="4 5" key="1">
    <citation type="journal article" date="2012" name="BMC Genomics">
        <title>Genome-guided analysis of physiological and morphological traits of the fermentative acetate oxidizer Thermacetogenium phaeum.</title>
        <authorList>
            <person name="Oehler D."/>
            <person name="Poehlein A."/>
            <person name="Leimbach A."/>
            <person name="Muller N."/>
            <person name="Daniel R."/>
            <person name="Gottschalk G."/>
            <person name="Schink B."/>
        </authorList>
    </citation>
    <scope>NUCLEOTIDE SEQUENCE [LARGE SCALE GENOMIC DNA]</scope>
    <source>
        <strain evidence="5">ATCC BAA-254 / DSM 26808 / PB</strain>
    </source>
</reference>
<dbReference type="InterPro" id="IPR006119">
    <property type="entry name" value="Resolv_N"/>
</dbReference>
<dbReference type="PANTHER" id="PTHR30461">
    <property type="entry name" value="DNA-INVERTASE FROM LAMBDOID PROPHAGE"/>
    <property type="match status" value="1"/>
</dbReference>
<dbReference type="InterPro" id="IPR050639">
    <property type="entry name" value="SSR_resolvase"/>
</dbReference>
<dbReference type="Pfam" id="PF07508">
    <property type="entry name" value="Recombinase"/>
    <property type="match status" value="1"/>
</dbReference>
<feature type="domain" description="Resolvase/invertase-type recombinase catalytic" evidence="2">
    <location>
        <begin position="38"/>
        <end position="186"/>
    </location>
</feature>
<organism evidence="4 5">
    <name type="scientific">Thermacetogenium phaeum (strain ATCC BAA-254 / DSM 26808 / PB)</name>
    <dbReference type="NCBI Taxonomy" id="1089553"/>
    <lineage>
        <taxon>Bacteria</taxon>
        <taxon>Bacillati</taxon>
        <taxon>Bacillota</taxon>
        <taxon>Clostridia</taxon>
        <taxon>Thermoanaerobacterales</taxon>
        <taxon>Thermoanaerobacteraceae</taxon>
        <taxon>Thermacetogenium</taxon>
    </lineage>
</organism>
<dbReference type="PROSITE" id="PS51737">
    <property type="entry name" value="RECOMBINASE_DNA_BIND"/>
    <property type="match status" value="1"/>
</dbReference>